<dbReference type="GO" id="GO:0008745">
    <property type="term" value="F:N-acetylmuramoyl-L-alanine amidase activity"/>
    <property type="evidence" value="ECO:0007669"/>
    <property type="project" value="InterPro"/>
</dbReference>
<proteinExistence type="predicted"/>
<dbReference type="Gene3D" id="2.30.30.40">
    <property type="entry name" value="SH3 Domains"/>
    <property type="match status" value="2"/>
</dbReference>
<protein>
    <submittedName>
        <fullName evidence="3">Lysin</fullName>
    </submittedName>
</protein>
<dbReference type="Proteomes" id="UP000051999">
    <property type="component" value="Unassembled WGS sequence"/>
</dbReference>
<dbReference type="Gene3D" id="3.40.80.10">
    <property type="entry name" value="Peptidoglycan recognition protein-like"/>
    <property type="match status" value="1"/>
</dbReference>
<dbReference type="SMART" id="SM00287">
    <property type="entry name" value="SH3b"/>
    <property type="match status" value="2"/>
</dbReference>
<dbReference type="AlphaFoldDB" id="A0A0R1RJJ0"/>
<dbReference type="STRING" id="1114972.FD35_GL001789"/>
<dbReference type="Pfam" id="PF01510">
    <property type="entry name" value="Amidase_2"/>
    <property type="match status" value="1"/>
</dbReference>
<dbReference type="InterPro" id="IPR003646">
    <property type="entry name" value="SH3-like_bac-type"/>
</dbReference>
<keyword evidence="4" id="KW-1185">Reference proteome</keyword>
<dbReference type="InterPro" id="IPR036505">
    <property type="entry name" value="Amidase/PGRP_sf"/>
</dbReference>
<evidence type="ECO:0000313" key="4">
    <source>
        <dbReference type="Proteomes" id="UP000051999"/>
    </source>
</evidence>
<dbReference type="Pfam" id="PF08460">
    <property type="entry name" value="SH3_5"/>
    <property type="match status" value="2"/>
</dbReference>
<evidence type="ECO:0000259" key="2">
    <source>
        <dbReference type="SMART" id="SM00644"/>
    </source>
</evidence>
<reference evidence="3 4" key="1">
    <citation type="journal article" date="2015" name="Genome Announc.">
        <title>Expanding the biotechnology potential of lactobacilli through comparative genomics of 213 strains and associated genera.</title>
        <authorList>
            <person name="Sun Z."/>
            <person name="Harris H.M."/>
            <person name="McCann A."/>
            <person name="Guo C."/>
            <person name="Argimon S."/>
            <person name="Zhang W."/>
            <person name="Yang X."/>
            <person name="Jeffery I.B."/>
            <person name="Cooney J.C."/>
            <person name="Kagawa T.F."/>
            <person name="Liu W."/>
            <person name="Song Y."/>
            <person name="Salvetti E."/>
            <person name="Wrobel A."/>
            <person name="Rasinkangas P."/>
            <person name="Parkhill J."/>
            <person name="Rea M.C."/>
            <person name="O'Sullivan O."/>
            <person name="Ritari J."/>
            <person name="Douillard F.P."/>
            <person name="Paul Ross R."/>
            <person name="Yang R."/>
            <person name="Briner A.E."/>
            <person name="Felis G.E."/>
            <person name="de Vos W.M."/>
            <person name="Barrangou R."/>
            <person name="Klaenhammer T.R."/>
            <person name="Caufield P.W."/>
            <person name="Cui Y."/>
            <person name="Zhang H."/>
            <person name="O'Toole P.W."/>
        </authorList>
    </citation>
    <scope>NUCLEOTIDE SEQUENCE [LARGE SCALE GENOMIC DNA]</scope>
    <source>
        <strain evidence="3 4">DSM 15814</strain>
    </source>
</reference>
<gene>
    <name evidence="3" type="ORF">FD35_GL001789</name>
</gene>
<dbReference type="SUPFAM" id="SSF55846">
    <property type="entry name" value="N-acetylmuramoyl-L-alanine amidase-like"/>
    <property type="match status" value="1"/>
</dbReference>
<feature type="domain" description="SH3b" evidence="1">
    <location>
        <begin position="299"/>
        <end position="366"/>
    </location>
</feature>
<dbReference type="GO" id="GO:0009253">
    <property type="term" value="P:peptidoglycan catabolic process"/>
    <property type="evidence" value="ECO:0007669"/>
    <property type="project" value="InterPro"/>
</dbReference>
<dbReference type="InterPro" id="IPR002502">
    <property type="entry name" value="Amidase_domain"/>
</dbReference>
<feature type="domain" description="N-acetylmuramoyl-L-alanine amidase" evidence="2">
    <location>
        <begin position="28"/>
        <end position="167"/>
    </location>
</feature>
<dbReference type="EMBL" id="AZFF01000003">
    <property type="protein sequence ID" value="KRL56689.1"/>
    <property type="molecule type" value="Genomic_DNA"/>
</dbReference>
<comment type="caution">
    <text evidence="3">The sequence shown here is derived from an EMBL/GenBank/DDBJ whole genome shotgun (WGS) entry which is preliminary data.</text>
</comment>
<organism evidence="3 4">
    <name type="scientific">Furfurilactobacillus rossiae DSM 15814</name>
    <dbReference type="NCBI Taxonomy" id="1114972"/>
    <lineage>
        <taxon>Bacteria</taxon>
        <taxon>Bacillati</taxon>
        <taxon>Bacillota</taxon>
        <taxon>Bacilli</taxon>
        <taxon>Lactobacillales</taxon>
        <taxon>Lactobacillaceae</taxon>
        <taxon>Furfurilactobacillus</taxon>
    </lineage>
</organism>
<dbReference type="CDD" id="cd06583">
    <property type="entry name" value="PGRP"/>
    <property type="match status" value="1"/>
</dbReference>
<dbReference type="SMART" id="SM00644">
    <property type="entry name" value="Ami_2"/>
    <property type="match status" value="1"/>
</dbReference>
<sequence length="373" mass="40255">MAAFSLALFSGDTQKASAYVVNTQYAFGAGQGSPYQTNNKFVVLHDTATEASAANTASYFDNNWNVAFTSATYVVGDGGAVYQVEQPGYQAWAAGTYANANAPVQIELAHTYDWNTFKADYESYIKLAHDSAVRYGINPGSFNHVNGGIITHRFVSENWWGDHVDPMEYIQGRWGVSAETLANDIATGVSSLGTSTINVPQAQTTVQQPVQPSASVHANPTIGTFTFAATTNIRSGAGLSNNVLGQYEAGQSVNYERVAYADGYKWLGYTSFSGRQCWVAVLSGNVAQSSQSTTNLVPQTGAYVPYGMKYVRNAPSTQTGDIKAYYNAGMAISYDGYVDSEGYRWISYIGASGNRAYVAEKILSNGQRLGYCY</sequence>
<evidence type="ECO:0000259" key="1">
    <source>
        <dbReference type="SMART" id="SM00287"/>
    </source>
</evidence>
<dbReference type="eggNOG" id="COG5632">
    <property type="taxonomic scope" value="Bacteria"/>
</dbReference>
<feature type="domain" description="SH3b" evidence="1">
    <location>
        <begin position="220"/>
        <end position="287"/>
    </location>
</feature>
<name>A0A0R1RJJ0_9LACO</name>
<evidence type="ECO:0000313" key="3">
    <source>
        <dbReference type="EMBL" id="KRL56689.1"/>
    </source>
</evidence>
<dbReference type="PATRIC" id="fig|1114972.6.peg.1824"/>
<accession>A0A0R1RJJ0</accession>